<dbReference type="PANTHER" id="PTHR40265">
    <property type="entry name" value="BLL2707 PROTEIN"/>
    <property type="match status" value="1"/>
</dbReference>
<dbReference type="EMBL" id="JBEGCI010000006">
    <property type="protein sequence ID" value="MEQ6888764.1"/>
    <property type="molecule type" value="Genomic_DNA"/>
</dbReference>
<proteinExistence type="predicted"/>
<name>A0ABV1N4W2_9GAMM</name>
<dbReference type="RefSeq" id="WP_349758288.1">
    <property type="nucleotide sequence ID" value="NZ_JBEGCI010000006.1"/>
</dbReference>
<reference evidence="2 3" key="1">
    <citation type="submission" date="2024-05" db="EMBL/GenBank/DDBJ databases">
        <title>Halomonas sp. CS7 16S ribosomal RNA gene Genome sequencing and assembly.</title>
        <authorList>
            <person name="Yook S."/>
        </authorList>
    </citation>
    <scope>NUCLEOTIDE SEQUENCE [LARGE SCALE GENOMIC DNA]</scope>
    <source>
        <strain evidence="2 3">CS7</strain>
    </source>
</reference>
<sequence length="293" mass="32407">MSFGIDHPLIAVHDLAASAEQARRLGFHVQPRHQHPWGTDNHLLFFPRNFIELIGIGRPERLGYRDDNGFAFGQQIAERLTLGEGIAMVAIDSEEMTRDHQTLEARGATPLAPIVFRRLAHLPDGRDEEVGVALTIVHRPEAPLLTQFLCQQLRPELFRTATTREPHPNTAREINSLWYVSADPERDVHALRAIHGEQSVSRCQGGYCIETEKGNAYLLTPASIEERFPLLGGLEPEPTRAVALSLACASLASAEAHWAAHGIAWQPISPEICDIAPTVLGGTLLRFEEHAVT</sequence>
<accession>A0ABV1N4W2</accession>
<dbReference type="InterPro" id="IPR029068">
    <property type="entry name" value="Glyas_Bleomycin-R_OHBP_Dase"/>
</dbReference>
<organism evidence="2 3">
    <name type="scientific">Halomonas pelophila</name>
    <dbReference type="NCBI Taxonomy" id="3151122"/>
    <lineage>
        <taxon>Bacteria</taxon>
        <taxon>Pseudomonadati</taxon>
        <taxon>Pseudomonadota</taxon>
        <taxon>Gammaproteobacteria</taxon>
        <taxon>Oceanospirillales</taxon>
        <taxon>Halomonadaceae</taxon>
        <taxon>Halomonas</taxon>
    </lineage>
</organism>
<dbReference type="InterPro" id="IPR025870">
    <property type="entry name" value="Glyoxalase-like_dom"/>
</dbReference>
<evidence type="ECO:0000313" key="2">
    <source>
        <dbReference type="EMBL" id="MEQ6888764.1"/>
    </source>
</evidence>
<dbReference type="Gene3D" id="3.10.180.10">
    <property type="entry name" value="2,3-Dihydroxybiphenyl 1,2-Dioxygenase, domain 1"/>
    <property type="match status" value="1"/>
</dbReference>
<feature type="domain" description="Glyoxalase-like" evidence="1">
    <location>
        <begin position="5"/>
        <end position="192"/>
    </location>
</feature>
<dbReference type="SUPFAM" id="SSF54593">
    <property type="entry name" value="Glyoxalase/Bleomycin resistance protein/Dihydroxybiphenyl dioxygenase"/>
    <property type="match status" value="1"/>
</dbReference>
<dbReference type="Pfam" id="PF13468">
    <property type="entry name" value="Glyoxalase_3"/>
    <property type="match status" value="1"/>
</dbReference>
<comment type="caution">
    <text evidence="2">The sequence shown here is derived from an EMBL/GenBank/DDBJ whole genome shotgun (WGS) entry which is preliminary data.</text>
</comment>
<keyword evidence="3" id="KW-1185">Reference proteome</keyword>
<dbReference type="PANTHER" id="PTHR40265:SF1">
    <property type="entry name" value="GLYOXALASE-LIKE DOMAIN-CONTAINING PROTEIN"/>
    <property type="match status" value="1"/>
</dbReference>
<protein>
    <submittedName>
        <fullName evidence="2">VOC family protein</fullName>
    </submittedName>
</protein>
<evidence type="ECO:0000259" key="1">
    <source>
        <dbReference type="Pfam" id="PF13468"/>
    </source>
</evidence>
<gene>
    <name evidence="2" type="ORF">ABE957_08790</name>
</gene>
<dbReference type="Proteomes" id="UP001472978">
    <property type="component" value="Unassembled WGS sequence"/>
</dbReference>
<evidence type="ECO:0000313" key="3">
    <source>
        <dbReference type="Proteomes" id="UP001472978"/>
    </source>
</evidence>